<dbReference type="GO" id="GO:0005524">
    <property type="term" value="F:ATP binding"/>
    <property type="evidence" value="ECO:0007669"/>
    <property type="project" value="InterPro"/>
</dbReference>
<organism evidence="3">
    <name type="scientific">hydrocarbon metagenome</name>
    <dbReference type="NCBI Taxonomy" id="938273"/>
    <lineage>
        <taxon>unclassified sequences</taxon>
        <taxon>metagenomes</taxon>
        <taxon>ecological metagenomes</taxon>
    </lineage>
</organism>
<accession>A0A0W8FVM3</accession>
<feature type="domain" description="AAA+ ATPase" evidence="2">
    <location>
        <begin position="213"/>
        <end position="396"/>
    </location>
</feature>
<comment type="caution">
    <text evidence="3">The sequence shown here is derived from an EMBL/GenBank/DDBJ whole genome shotgun (WGS) entry which is preliminary data.</text>
</comment>
<dbReference type="InterPro" id="IPR020568">
    <property type="entry name" value="Ribosomal_Su5_D2-typ_SF"/>
</dbReference>
<dbReference type="PANTHER" id="PTHR32039">
    <property type="entry name" value="MAGNESIUM-CHELATASE SUBUNIT CHLI"/>
    <property type="match status" value="1"/>
</dbReference>
<dbReference type="NCBIfam" id="TIGR00368">
    <property type="entry name" value="YifB family Mg chelatase-like AAA ATPase"/>
    <property type="match status" value="1"/>
</dbReference>
<sequence length="512" mass="56589">MLSKVFSCTTFGIDAFLVEVETHLEKQLPGVTIVGLPDSAVKESKERVTAAIRNSGIEFPLKKLTINLAPADIKKEGSAFDLPIAIGILAAAEHVQFDKLNNTLLLGELSLDGTLRKVKGGLPIAVKTKASNLKNLILPKDSVKEASIVDGLNVYGMENLLDVISFLNDERDFQPVVTSKEEVFSKVNAYTLDFSDVKGQENVKRALEVAAAGGHNILMIGPPGSGKTMLAKRFPSILPPLTFKEAIETTKIHSVAGILSKDEALITERPFRSPHHTVSDAALIGGGTFPRPGEVSFAHHGVLFLDELPEFKKNVLEVMRQPMEDYKVTISRSKMSLEFPANFMLAAAMNPCPCGFYTDPNRECTCNSGMIQKYMSKISGPLLDRIDIHIEVPAVKYKELSSTAKGENSSEIRKRVIKAREIQIKRFSDNPSIHNNADMPTREIRKYCRLDEQSSELLKMAMTKLGLSARAYDRILKVSRTIADLEGSENIQSAHISEAIQYRSLDRELWNH</sequence>
<dbReference type="Pfam" id="PF13541">
    <property type="entry name" value="ChlI"/>
    <property type="match status" value="1"/>
</dbReference>
<evidence type="ECO:0000313" key="3">
    <source>
        <dbReference type="EMBL" id="KUG24965.1"/>
    </source>
</evidence>
<dbReference type="PANTHER" id="PTHR32039:SF7">
    <property type="entry name" value="COMPETENCE PROTEIN COMM"/>
    <property type="match status" value="1"/>
</dbReference>
<dbReference type="InterPro" id="IPR045006">
    <property type="entry name" value="CHLI-like"/>
</dbReference>
<dbReference type="AlphaFoldDB" id="A0A0W8FVM3"/>
<proteinExistence type="inferred from homology"/>
<dbReference type="CDD" id="cd00009">
    <property type="entry name" value="AAA"/>
    <property type="match status" value="1"/>
</dbReference>
<gene>
    <name evidence="3" type="ORF">ASZ90_005227</name>
</gene>
<protein>
    <submittedName>
        <fullName evidence="3">Mg(2+) chelatase family protein / comm-related</fullName>
    </submittedName>
</protein>
<dbReference type="SMART" id="SM00382">
    <property type="entry name" value="AAA"/>
    <property type="match status" value="1"/>
</dbReference>
<dbReference type="InterPro" id="IPR025158">
    <property type="entry name" value="Mg_chelat-rel_C"/>
</dbReference>
<reference evidence="3" key="1">
    <citation type="journal article" date="2015" name="Proc. Natl. Acad. Sci. U.S.A.">
        <title>Networks of energetic and metabolic interactions define dynamics in microbial communities.</title>
        <authorList>
            <person name="Embree M."/>
            <person name="Liu J.K."/>
            <person name="Al-Bassam M.M."/>
            <person name="Zengler K."/>
        </authorList>
    </citation>
    <scope>NUCLEOTIDE SEQUENCE</scope>
</reference>
<dbReference type="InterPro" id="IPR000523">
    <property type="entry name" value="Mg_chelatse_chII-like_cat_dom"/>
</dbReference>
<dbReference type="Gene3D" id="3.40.50.300">
    <property type="entry name" value="P-loop containing nucleotide triphosphate hydrolases"/>
    <property type="match status" value="1"/>
</dbReference>
<dbReference type="Pfam" id="PF13335">
    <property type="entry name" value="Mg_chelatase_C"/>
    <property type="match status" value="1"/>
</dbReference>
<dbReference type="Gene3D" id="3.30.230.10">
    <property type="match status" value="1"/>
</dbReference>
<dbReference type="InterPro" id="IPR003593">
    <property type="entry name" value="AAA+_ATPase"/>
</dbReference>
<evidence type="ECO:0000256" key="1">
    <source>
        <dbReference type="ARBA" id="ARBA00006354"/>
    </source>
</evidence>
<dbReference type="InterPro" id="IPR014721">
    <property type="entry name" value="Ribsml_uS5_D2-typ_fold_subgr"/>
</dbReference>
<dbReference type="Pfam" id="PF01078">
    <property type="entry name" value="Mg_chelatase"/>
    <property type="match status" value="1"/>
</dbReference>
<dbReference type="EMBL" id="LNQE01000791">
    <property type="protein sequence ID" value="KUG24965.1"/>
    <property type="molecule type" value="Genomic_DNA"/>
</dbReference>
<evidence type="ECO:0000259" key="2">
    <source>
        <dbReference type="SMART" id="SM00382"/>
    </source>
</evidence>
<dbReference type="SUPFAM" id="SSF54211">
    <property type="entry name" value="Ribosomal protein S5 domain 2-like"/>
    <property type="match status" value="1"/>
</dbReference>
<dbReference type="SUPFAM" id="SSF52540">
    <property type="entry name" value="P-loop containing nucleoside triphosphate hydrolases"/>
    <property type="match status" value="1"/>
</dbReference>
<comment type="similarity">
    <text evidence="1">Belongs to the Mg-chelatase subunits D/I family. ComM subfamily.</text>
</comment>
<dbReference type="InterPro" id="IPR027417">
    <property type="entry name" value="P-loop_NTPase"/>
</dbReference>
<name>A0A0W8FVM3_9ZZZZ</name>
<dbReference type="InterPro" id="IPR004482">
    <property type="entry name" value="Mg_chelat-rel"/>
</dbReference>